<dbReference type="EMBL" id="MT143983">
    <property type="protein sequence ID" value="QJA44948.1"/>
    <property type="molecule type" value="Genomic_DNA"/>
</dbReference>
<gene>
    <name evidence="4" type="ORF">MM415A00105_0057</name>
    <name evidence="2" type="ORF">MM415B00347_0053</name>
    <name evidence="1" type="ORF">TM448A00170_0039</name>
    <name evidence="3" type="ORF">TM448B00622_0023</name>
</gene>
<evidence type="ECO:0000313" key="3">
    <source>
        <dbReference type="EMBL" id="QJH96128.1"/>
    </source>
</evidence>
<protein>
    <submittedName>
        <fullName evidence="1">Putative ATPase domain containing protein</fullName>
    </submittedName>
</protein>
<dbReference type="EMBL" id="MT144640">
    <property type="protein sequence ID" value="QJH96128.1"/>
    <property type="molecule type" value="Genomic_DNA"/>
</dbReference>
<dbReference type="AlphaFoldDB" id="A0A6H1ZBN4"/>
<dbReference type="Pfam" id="PF13479">
    <property type="entry name" value="AAA_24"/>
    <property type="match status" value="1"/>
</dbReference>
<evidence type="ECO:0000313" key="1">
    <source>
        <dbReference type="EMBL" id="QJA44948.1"/>
    </source>
</evidence>
<evidence type="ECO:0000313" key="4">
    <source>
        <dbReference type="EMBL" id="QJI04665.1"/>
    </source>
</evidence>
<sequence>MPYDSKKELERVRKFYSEDPMQKRFSAIITGETNAGKTFILRTARMPVHIDSFDPGGTKCLNDLIRKGDVIADTKWETEDPFNPKIYAEWKRTTELRIQTGYFDMFGTYVIDSLTTFGQAAMNYQLNLKGDAGSAPQHRRDYNPQKVEIENQIRRLMNLSCDFIVTGHLRKAERLKSIDKSTGIRYEEIEYRLHVTGQAVITIPLLFDELYVIVGKGSPPKREMLIDSLGEYIARSRLKGDKRLNASEVPDIKALLKKAGLKWEDKGRLES</sequence>
<accession>A0A6H1ZBN4</accession>
<reference evidence="1" key="1">
    <citation type="submission" date="2020-03" db="EMBL/GenBank/DDBJ databases">
        <title>The deep terrestrial virosphere.</title>
        <authorList>
            <person name="Holmfeldt K."/>
            <person name="Nilsson E."/>
            <person name="Simone D."/>
            <person name="Lopez-Fernandez M."/>
            <person name="Wu X."/>
            <person name="de Brujin I."/>
            <person name="Lundin D."/>
            <person name="Andersson A."/>
            <person name="Bertilsson S."/>
            <person name="Dopson M."/>
        </authorList>
    </citation>
    <scope>NUCLEOTIDE SEQUENCE</scope>
    <source>
        <strain evidence="4">MM415A00105</strain>
        <strain evidence="2">MM415B00347</strain>
        <strain evidence="1">TM448A00170</strain>
        <strain evidence="3">TM448B00622</strain>
    </source>
</reference>
<organism evidence="1">
    <name type="scientific">viral metagenome</name>
    <dbReference type="NCBI Taxonomy" id="1070528"/>
    <lineage>
        <taxon>unclassified sequences</taxon>
        <taxon>metagenomes</taxon>
        <taxon>organismal metagenomes</taxon>
    </lineage>
</organism>
<proteinExistence type="predicted"/>
<evidence type="ECO:0000313" key="2">
    <source>
        <dbReference type="EMBL" id="QJA66485.1"/>
    </source>
</evidence>
<dbReference type="EMBL" id="MT145188">
    <property type="protein sequence ID" value="QJI04665.1"/>
    <property type="molecule type" value="Genomic_DNA"/>
</dbReference>
<name>A0A6H1ZBN4_9ZZZZ</name>
<dbReference type="EMBL" id="MT141555">
    <property type="protein sequence ID" value="QJA66485.1"/>
    <property type="molecule type" value="Genomic_DNA"/>
</dbReference>